<dbReference type="OrthoDB" id="1862202at2"/>
<reference evidence="2 3" key="1">
    <citation type="journal article" date="2013" name="Genome Announc.">
        <title>Draft Genome Sequence of the Cellulolytic Bacterium Clostridium papyrosolvens C7 (ATCC 700395).</title>
        <authorList>
            <person name="Zepeda V."/>
            <person name="Dassa B."/>
            <person name="Borovok I."/>
            <person name="Lamed R."/>
            <person name="Bayer E.A."/>
            <person name="Cate J.H."/>
        </authorList>
    </citation>
    <scope>NUCLEOTIDE SEQUENCE [LARGE SCALE GENOMIC DNA]</scope>
    <source>
        <strain evidence="2 3">C7</strain>
    </source>
</reference>
<dbReference type="RefSeq" id="WP_020816887.1">
    <property type="nucleotide sequence ID" value="NZ_ATAY01000088.1"/>
</dbReference>
<dbReference type="STRING" id="1330534.L323_17495"/>
<dbReference type="InterPro" id="IPR032710">
    <property type="entry name" value="NTF2-like_dom_sf"/>
</dbReference>
<dbReference type="Pfam" id="PF14534">
    <property type="entry name" value="DUF4440"/>
    <property type="match status" value="1"/>
</dbReference>
<gene>
    <name evidence="2" type="ORF">L323_17495</name>
</gene>
<protein>
    <recommendedName>
        <fullName evidence="1">DUF4440 domain-containing protein</fullName>
    </recommendedName>
</protein>
<proteinExistence type="predicted"/>
<dbReference type="PATRIC" id="fig|1330534.3.peg.3474"/>
<comment type="caution">
    <text evidence="2">The sequence shown here is derived from an EMBL/GenBank/DDBJ whole genome shotgun (WGS) entry which is preliminary data.</text>
</comment>
<evidence type="ECO:0000259" key="1">
    <source>
        <dbReference type="Pfam" id="PF14534"/>
    </source>
</evidence>
<evidence type="ECO:0000313" key="3">
    <source>
        <dbReference type="Proteomes" id="UP000016860"/>
    </source>
</evidence>
<dbReference type="AlphaFoldDB" id="U4QXZ8"/>
<dbReference type="Gene3D" id="3.10.450.50">
    <property type="match status" value="1"/>
</dbReference>
<accession>U4QXZ8</accession>
<evidence type="ECO:0000313" key="2">
    <source>
        <dbReference type="EMBL" id="EPR09414.1"/>
    </source>
</evidence>
<dbReference type="InterPro" id="IPR027843">
    <property type="entry name" value="DUF4440"/>
</dbReference>
<feature type="domain" description="DUF4440" evidence="1">
    <location>
        <begin position="11"/>
        <end position="112"/>
    </location>
</feature>
<dbReference type="Proteomes" id="UP000016860">
    <property type="component" value="Unassembled WGS sequence"/>
</dbReference>
<dbReference type="SUPFAM" id="SSF54427">
    <property type="entry name" value="NTF2-like"/>
    <property type="match status" value="1"/>
</dbReference>
<sequence>MDNLSLQEKVISMEKKMWEAFATGDSTSFGEIVSTDAIMICGGFKESGSEYTKIVKHVNLSNYELSEFDVKVINQNVVLTNYVVRVGCQDYTLAGTFRVSSLWINDNGNWKVVFNQDSKVIL</sequence>
<organism evidence="2 3">
    <name type="scientific">Ruminiclostridium papyrosolvens C7</name>
    <dbReference type="NCBI Taxonomy" id="1330534"/>
    <lineage>
        <taxon>Bacteria</taxon>
        <taxon>Bacillati</taxon>
        <taxon>Bacillota</taxon>
        <taxon>Clostridia</taxon>
        <taxon>Eubacteriales</taxon>
        <taxon>Oscillospiraceae</taxon>
        <taxon>Ruminiclostridium</taxon>
    </lineage>
</organism>
<name>U4QXZ8_9FIRM</name>
<dbReference type="EMBL" id="ATAY01000088">
    <property type="protein sequence ID" value="EPR09414.1"/>
    <property type="molecule type" value="Genomic_DNA"/>
</dbReference>